<proteinExistence type="predicted"/>
<name>A0ACD3AWK1_9AGAR</name>
<reference evidence="1 2" key="1">
    <citation type="journal article" date="2019" name="Nat. Ecol. Evol.">
        <title>Megaphylogeny resolves global patterns of mushroom evolution.</title>
        <authorList>
            <person name="Varga T."/>
            <person name="Krizsan K."/>
            <person name="Foldi C."/>
            <person name="Dima B."/>
            <person name="Sanchez-Garcia M."/>
            <person name="Sanchez-Ramirez S."/>
            <person name="Szollosi G.J."/>
            <person name="Szarkandi J.G."/>
            <person name="Papp V."/>
            <person name="Albert L."/>
            <person name="Andreopoulos W."/>
            <person name="Angelini C."/>
            <person name="Antonin V."/>
            <person name="Barry K.W."/>
            <person name="Bougher N.L."/>
            <person name="Buchanan P."/>
            <person name="Buyck B."/>
            <person name="Bense V."/>
            <person name="Catcheside P."/>
            <person name="Chovatia M."/>
            <person name="Cooper J."/>
            <person name="Damon W."/>
            <person name="Desjardin D."/>
            <person name="Finy P."/>
            <person name="Geml J."/>
            <person name="Haridas S."/>
            <person name="Hughes K."/>
            <person name="Justo A."/>
            <person name="Karasinski D."/>
            <person name="Kautmanova I."/>
            <person name="Kiss B."/>
            <person name="Kocsube S."/>
            <person name="Kotiranta H."/>
            <person name="LaButti K.M."/>
            <person name="Lechner B.E."/>
            <person name="Liimatainen K."/>
            <person name="Lipzen A."/>
            <person name="Lukacs Z."/>
            <person name="Mihaltcheva S."/>
            <person name="Morgado L.N."/>
            <person name="Niskanen T."/>
            <person name="Noordeloos M.E."/>
            <person name="Ohm R.A."/>
            <person name="Ortiz-Santana B."/>
            <person name="Ovrebo C."/>
            <person name="Racz N."/>
            <person name="Riley R."/>
            <person name="Savchenko A."/>
            <person name="Shiryaev A."/>
            <person name="Soop K."/>
            <person name="Spirin V."/>
            <person name="Szebenyi C."/>
            <person name="Tomsovsky M."/>
            <person name="Tulloss R.E."/>
            <person name="Uehling J."/>
            <person name="Grigoriev I.V."/>
            <person name="Vagvolgyi C."/>
            <person name="Papp T."/>
            <person name="Martin F.M."/>
            <person name="Miettinen O."/>
            <person name="Hibbett D.S."/>
            <person name="Nagy L.G."/>
        </authorList>
    </citation>
    <scope>NUCLEOTIDE SEQUENCE [LARGE SCALE GENOMIC DNA]</scope>
    <source>
        <strain evidence="1 2">NL-1719</strain>
    </source>
</reference>
<dbReference type="Proteomes" id="UP000308600">
    <property type="component" value="Unassembled WGS sequence"/>
</dbReference>
<evidence type="ECO:0000313" key="2">
    <source>
        <dbReference type="Proteomes" id="UP000308600"/>
    </source>
</evidence>
<sequence length="428" mass="47353">MNSISSALASSQPTASMMSTIPQEVVDHIIDYFHDDRKTLVSTSYVCPSWHASSRAHLFYRIDLTVPDPLYGDYDDGHFVTPPSPLKKYQRLYGLLVHDRGIANAVKELTISNAHQLGPSAWASVEPTLALILCKLHCVRVIRLSEVYFNHLKPDFQNALSQVCSSSTVSLLDISNCNSLTWSTFDDITGAPNGLRSLRMAFVRAQNASLGFVKEEPPLFLVKPQSLTIESSLDPVITWLMHPYSTVSLSDLRELRLTHLENIPNLNDLVYGLLDVAGGSLEYLELWAPSGKCSTGGPPPGPMGKLADINLTPNLQELRIAGLHFSRQVCLVAAATVFLIGATAPLNLRKFSILANVESDSPKGHDLDWAAWKGLDEVLSGPLFKPFEKLEVTMLIQGQGIPEHYRANLVEQFPRLHERKILSVIIEH</sequence>
<organism evidence="1 2">
    <name type="scientific">Pluteus cervinus</name>
    <dbReference type="NCBI Taxonomy" id="181527"/>
    <lineage>
        <taxon>Eukaryota</taxon>
        <taxon>Fungi</taxon>
        <taxon>Dikarya</taxon>
        <taxon>Basidiomycota</taxon>
        <taxon>Agaricomycotina</taxon>
        <taxon>Agaricomycetes</taxon>
        <taxon>Agaricomycetidae</taxon>
        <taxon>Agaricales</taxon>
        <taxon>Pluteineae</taxon>
        <taxon>Pluteaceae</taxon>
        <taxon>Pluteus</taxon>
    </lineage>
</organism>
<gene>
    <name evidence="1" type="ORF">BDN72DRAFT_839619</name>
</gene>
<protein>
    <submittedName>
        <fullName evidence="1">Uncharacterized protein</fullName>
    </submittedName>
</protein>
<keyword evidence="2" id="KW-1185">Reference proteome</keyword>
<accession>A0ACD3AWK1</accession>
<dbReference type="EMBL" id="ML208320">
    <property type="protein sequence ID" value="TFK70001.1"/>
    <property type="molecule type" value="Genomic_DNA"/>
</dbReference>
<evidence type="ECO:0000313" key="1">
    <source>
        <dbReference type="EMBL" id="TFK70001.1"/>
    </source>
</evidence>